<dbReference type="OMA" id="DDGHMIT"/>
<dbReference type="RefSeq" id="WP_012129402.1">
    <property type="nucleotide sequence ID" value="NZ_BBKG01000009.1"/>
</dbReference>
<dbReference type="Pfam" id="PF06004">
    <property type="entry name" value="DUF903"/>
    <property type="match status" value="1"/>
</dbReference>
<dbReference type="InterPro" id="IPR010305">
    <property type="entry name" value="YgdI/YgdR-like"/>
</dbReference>
<dbReference type="OrthoDB" id="6520455at2"/>
<keyword evidence="3" id="KW-0472">Membrane</keyword>
<keyword evidence="4" id="KW-0564">Palmitate</keyword>
<keyword evidence="2 6" id="KW-0732">Signal</keyword>
<dbReference type="NCBIfam" id="NF033216">
    <property type="entry name" value="lipo_YgdI_YgdR"/>
    <property type="match status" value="1"/>
</dbReference>
<evidence type="ECO:0000313" key="10">
    <source>
        <dbReference type="Proteomes" id="UP001058687"/>
    </source>
</evidence>
<feature type="chain" id="PRO_5015032629" evidence="6">
    <location>
        <begin position="24"/>
        <end position="69"/>
    </location>
</feature>
<dbReference type="AlphaFoldDB" id="A0A0A3FIP2"/>
<evidence type="ECO:0000256" key="4">
    <source>
        <dbReference type="ARBA" id="ARBA00023139"/>
    </source>
</evidence>
<reference evidence="9" key="2">
    <citation type="submission" date="2023-02" db="EMBL/GenBank/DDBJ databases">
        <title>Isolation, identification, and genome analysis of Vibrio campbellii in the Penaeus vannamei larvae stage.</title>
        <authorList>
            <person name="Huang T."/>
            <person name="Zhang B."/>
        </authorList>
    </citation>
    <scope>NUCLEOTIDE SEQUENCE</scope>
    <source>
        <strain evidence="9">20220413_1</strain>
    </source>
</reference>
<keyword evidence="5 8" id="KW-0449">Lipoprotein</keyword>
<dbReference type="Proteomes" id="UP001219537">
    <property type="component" value="Chromosome 2"/>
</dbReference>
<keyword evidence="1" id="KW-1003">Cell membrane</keyword>
<evidence type="ECO:0000313" key="9">
    <source>
        <dbReference type="EMBL" id="WDG10252.1"/>
    </source>
</evidence>
<gene>
    <name evidence="8" type="ORF">HB761_20125</name>
    <name evidence="9" type="ORF">PUN50_23035</name>
</gene>
<dbReference type="PANTHER" id="PTHR37011">
    <property type="entry name" value="POT FAMILY PEPTIDE TRANSPORT PROTEIN-RELATED"/>
    <property type="match status" value="1"/>
</dbReference>
<evidence type="ECO:0000256" key="5">
    <source>
        <dbReference type="ARBA" id="ARBA00023288"/>
    </source>
</evidence>
<accession>A0A0A3FIP2</accession>
<dbReference type="Proteomes" id="UP001058687">
    <property type="component" value="Chromosome 2"/>
</dbReference>
<reference evidence="8" key="1">
    <citation type="submission" date="2020-03" db="EMBL/GenBank/DDBJ databases">
        <title>Five strains of Vibrio campbellii isolated from Mariana Trench.</title>
        <authorList>
            <person name="Liang J."/>
            <person name="Zhang X.-H."/>
        </authorList>
    </citation>
    <scope>NUCLEOTIDE SEQUENCE</scope>
    <source>
        <strain evidence="8">LJC014</strain>
    </source>
</reference>
<evidence type="ECO:0000256" key="3">
    <source>
        <dbReference type="ARBA" id="ARBA00023136"/>
    </source>
</evidence>
<dbReference type="InterPro" id="IPR010920">
    <property type="entry name" value="LSM_dom_sf"/>
</dbReference>
<name>A0A0A3FIP2_9VIBR</name>
<dbReference type="PANTHER" id="PTHR37011:SF1">
    <property type="entry name" value="POT FAMILY PEPTIDE TRANSPORT PROTEIN"/>
    <property type="match status" value="1"/>
</dbReference>
<dbReference type="EMBL" id="CP050468">
    <property type="protein sequence ID" value="UTZ28970.1"/>
    <property type="molecule type" value="Genomic_DNA"/>
</dbReference>
<dbReference type="PROSITE" id="PS51257">
    <property type="entry name" value="PROKAR_LIPOPROTEIN"/>
    <property type="match status" value="1"/>
</dbReference>
<evidence type="ECO:0000256" key="1">
    <source>
        <dbReference type="ARBA" id="ARBA00022475"/>
    </source>
</evidence>
<evidence type="ECO:0000256" key="2">
    <source>
        <dbReference type="ARBA" id="ARBA00022729"/>
    </source>
</evidence>
<evidence type="ECO:0000256" key="6">
    <source>
        <dbReference type="SAM" id="SignalP"/>
    </source>
</evidence>
<feature type="signal peptide" evidence="6">
    <location>
        <begin position="1"/>
        <end position="23"/>
    </location>
</feature>
<dbReference type="InterPro" id="IPR047807">
    <property type="entry name" value="YgdI/YgdR-like_SH3-like"/>
</dbReference>
<sequence length="69" mass="7664">MRVLTVIATALLLVACGSSQYLMSTDEGKIITSYGKPDLNEDTGMYEYEDVDGKEMSISKDKVVQIIER</sequence>
<organism evidence="8 10">
    <name type="scientific">Vibrio campbellii</name>
    <dbReference type="NCBI Taxonomy" id="680"/>
    <lineage>
        <taxon>Bacteria</taxon>
        <taxon>Pseudomonadati</taxon>
        <taxon>Pseudomonadota</taxon>
        <taxon>Gammaproteobacteria</taxon>
        <taxon>Vibrionales</taxon>
        <taxon>Vibrionaceae</taxon>
        <taxon>Vibrio</taxon>
    </lineage>
</organism>
<protein>
    <submittedName>
        <fullName evidence="8">YgdI/YgdR family lipoprotein</fullName>
    </submittedName>
</protein>
<dbReference type="SUPFAM" id="SSF50182">
    <property type="entry name" value="Sm-like ribonucleoproteins"/>
    <property type="match status" value="1"/>
</dbReference>
<dbReference type="Gene3D" id="2.30.30.100">
    <property type="match status" value="1"/>
</dbReference>
<proteinExistence type="predicted"/>
<evidence type="ECO:0000259" key="7">
    <source>
        <dbReference type="Pfam" id="PF06004"/>
    </source>
</evidence>
<dbReference type="EMBL" id="CP117989">
    <property type="protein sequence ID" value="WDG10252.1"/>
    <property type="molecule type" value="Genomic_DNA"/>
</dbReference>
<evidence type="ECO:0000313" key="8">
    <source>
        <dbReference type="EMBL" id="UTZ28970.1"/>
    </source>
</evidence>
<dbReference type="GeneID" id="67379619"/>
<feature type="domain" description="Lipoprotein YgdI/YgdR-like SH3-like" evidence="7">
    <location>
        <begin position="20"/>
        <end position="68"/>
    </location>
</feature>